<proteinExistence type="predicted"/>
<accession>A0A8J6BMJ0</accession>
<dbReference type="AlphaFoldDB" id="A0A8J6BMJ0"/>
<protein>
    <submittedName>
        <fullName evidence="1">Uncharacterized protein</fullName>
    </submittedName>
</protein>
<organism evidence="1 2">
    <name type="scientific">Eleutherodactylus coqui</name>
    <name type="common">Puerto Rican coqui</name>
    <dbReference type="NCBI Taxonomy" id="57060"/>
    <lineage>
        <taxon>Eukaryota</taxon>
        <taxon>Metazoa</taxon>
        <taxon>Chordata</taxon>
        <taxon>Craniata</taxon>
        <taxon>Vertebrata</taxon>
        <taxon>Euteleostomi</taxon>
        <taxon>Amphibia</taxon>
        <taxon>Batrachia</taxon>
        <taxon>Anura</taxon>
        <taxon>Neobatrachia</taxon>
        <taxon>Hyloidea</taxon>
        <taxon>Eleutherodactylidae</taxon>
        <taxon>Eleutherodactylinae</taxon>
        <taxon>Eleutherodactylus</taxon>
        <taxon>Eleutherodactylus</taxon>
    </lineage>
</organism>
<comment type="caution">
    <text evidence="1">The sequence shown here is derived from an EMBL/GenBank/DDBJ whole genome shotgun (WGS) entry which is preliminary data.</text>
</comment>
<dbReference type="EMBL" id="WNTK01008359">
    <property type="protein sequence ID" value="KAG9463033.1"/>
    <property type="molecule type" value="Genomic_DNA"/>
</dbReference>
<keyword evidence="2" id="KW-1185">Reference proteome</keyword>
<sequence>MRGKHPEIVCLYLVISSFWRRLRLICPVIVTRHVKRSDSDLQECCLPIGSTVEALHHCSICLLPVTYYLLPLGEYIWPEPLYS</sequence>
<gene>
    <name evidence="1" type="ORF">GDO78_022573</name>
</gene>
<evidence type="ECO:0000313" key="1">
    <source>
        <dbReference type="EMBL" id="KAG9463033.1"/>
    </source>
</evidence>
<evidence type="ECO:0000313" key="2">
    <source>
        <dbReference type="Proteomes" id="UP000770717"/>
    </source>
</evidence>
<dbReference type="Proteomes" id="UP000770717">
    <property type="component" value="Unassembled WGS sequence"/>
</dbReference>
<name>A0A8J6BMJ0_ELECQ</name>
<reference evidence="1" key="1">
    <citation type="thesis" date="2020" institute="ProQuest LLC" country="789 East Eisenhower Parkway, Ann Arbor, MI, USA">
        <title>Comparative Genomics and Chromosome Evolution.</title>
        <authorList>
            <person name="Mudd A.B."/>
        </authorList>
    </citation>
    <scope>NUCLEOTIDE SEQUENCE</scope>
    <source>
        <strain evidence="1">HN-11 Male</strain>
        <tissue evidence="1">Kidney and liver</tissue>
    </source>
</reference>